<evidence type="ECO:0000313" key="2">
    <source>
        <dbReference type="EMBL" id="EGD80729.1"/>
    </source>
</evidence>
<organism evidence="3">
    <name type="scientific">Salpingoeca rosetta (strain ATCC 50818 / BSB-021)</name>
    <dbReference type="NCBI Taxonomy" id="946362"/>
    <lineage>
        <taxon>Eukaryota</taxon>
        <taxon>Choanoflagellata</taxon>
        <taxon>Craspedida</taxon>
        <taxon>Salpingoecidae</taxon>
        <taxon>Salpingoeca</taxon>
    </lineage>
</organism>
<dbReference type="AlphaFoldDB" id="F2U001"/>
<accession>F2U001</accession>
<feature type="region of interest" description="Disordered" evidence="1">
    <location>
        <begin position="282"/>
        <end position="306"/>
    </location>
</feature>
<dbReference type="EMBL" id="GL832958">
    <property type="protein sequence ID" value="EGD80729.1"/>
    <property type="molecule type" value="Genomic_DNA"/>
</dbReference>
<protein>
    <submittedName>
        <fullName evidence="2">Uncharacterized protein</fullName>
    </submittedName>
</protein>
<feature type="region of interest" description="Disordered" evidence="1">
    <location>
        <begin position="1"/>
        <end position="176"/>
    </location>
</feature>
<feature type="compositionally biased region" description="Basic residues" evidence="1">
    <location>
        <begin position="108"/>
        <end position="133"/>
    </location>
</feature>
<reference evidence="2" key="1">
    <citation type="submission" date="2009-08" db="EMBL/GenBank/DDBJ databases">
        <title>Annotation of Salpingoeca rosetta.</title>
        <authorList>
            <consortium name="The Broad Institute Genome Sequencing Platform"/>
            <person name="Russ C."/>
            <person name="Cuomo C."/>
            <person name="Burger G."/>
            <person name="Gray M.W."/>
            <person name="Holland P.W.H."/>
            <person name="King N."/>
            <person name="Lang F.B.F."/>
            <person name="Roger A.J."/>
            <person name="Ruiz-Trillo I."/>
            <person name="Young S.K."/>
            <person name="Zeng Q."/>
            <person name="Gargeya S."/>
            <person name="Alvarado L."/>
            <person name="Berlin A."/>
            <person name="Chapman S.B."/>
            <person name="Chen Z."/>
            <person name="Freedman E."/>
            <person name="Gellesch M."/>
            <person name="Goldberg J."/>
            <person name="Griggs A."/>
            <person name="Gujja S."/>
            <person name="Heilman E."/>
            <person name="Heiman D."/>
            <person name="Howarth C."/>
            <person name="Mehta T."/>
            <person name="Neiman D."/>
            <person name="Pearson M."/>
            <person name="Roberts A."/>
            <person name="Saif S."/>
            <person name="Shea T."/>
            <person name="Shenoy N."/>
            <person name="Sisk P."/>
            <person name="Stolte C."/>
            <person name="Sykes S."/>
            <person name="White J."/>
            <person name="Yandava C."/>
            <person name="Haas B."/>
            <person name="Nusbaum C."/>
            <person name="Birren B."/>
        </authorList>
    </citation>
    <scope>NUCLEOTIDE SEQUENCE [LARGE SCALE GENOMIC DNA]</scope>
    <source>
        <strain evidence="2">ATCC 50818</strain>
    </source>
</reference>
<name>F2U001_SALR5</name>
<dbReference type="KEGG" id="sre:PTSG_01319"/>
<dbReference type="GeneID" id="16077887"/>
<proteinExistence type="predicted"/>
<evidence type="ECO:0000256" key="1">
    <source>
        <dbReference type="SAM" id="MobiDB-lite"/>
    </source>
</evidence>
<dbReference type="RefSeq" id="XP_004997290.1">
    <property type="nucleotide sequence ID" value="XM_004997233.1"/>
</dbReference>
<keyword evidence="3" id="KW-1185">Reference proteome</keyword>
<gene>
    <name evidence="2" type="ORF">PTSG_01319</name>
</gene>
<sequence>MSDTATDSASATASATQEEHTPKRAKRAQQVRSPATAKAKGRDTAVSARRSSKAKSKAPAQQTTHKETGAAAFTTPTMTAGAVARTEGGREAQTRPARRKDRVDKSTEKRKRKTTKAAKEARKRKETRKGKEKKAKEKKERVSRKQQQQQQQHGAVASDSREPSRSSQVRRRQDVSPAMLTAHAQSIEHMFAQGRPLTDIVKAFCEITGVSRSDAFSAIDRHCGDFAAAMRFIITGATDGMWDPVDDKWLLSANVAEVAIAKEKYGEAMCIRRFQFLYPDRDAGEAPPADGDGDGDGDGGAAAMQS</sequence>
<evidence type="ECO:0000313" key="3">
    <source>
        <dbReference type="Proteomes" id="UP000007799"/>
    </source>
</evidence>
<dbReference type="InParanoid" id="F2U001"/>
<feature type="compositionally biased region" description="Low complexity" evidence="1">
    <location>
        <begin position="1"/>
        <end position="16"/>
    </location>
</feature>
<dbReference type="Proteomes" id="UP000007799">
    <property type="component" value="Unassembled WGS sequence"/>
</dbReference>